<accession>A0A7J6VZK5</accession>
<dbReference type="AlphaFoldDB" id="A0A7J6VZK5"/>
<gene>
    <name evidence="2" type="ORF">FRX31_020798</name>
</gene>
<name>A0A7J6VZK5_THATH</name>
<evidence type="ECO:0000313" key="3">
    <source>
        <dbReference type="Proteomes" id="UP000554482"/>
    </source>
</evidence>
<keyword evidence="2" id="KW-0396">Initiation factor</keyword>
<protein>
    <submittedName>
        <fullName evidence="2">Eukaryotic initiation factor 4a</fullName>
    </submittedName>
</protein>
<dbReference type="EMBL" id="JABWDY010025219">
    <property type="protein sequence ID" value="KAF5189620.1"/>
    <property type="molecule type" value="Genomic_DNA"/>
</dbReference>
<comment type="caution">
    <text evidence="2">The sequence shown here is derived from an EMBL/GenBank/DDBJ whole genome shotgun (WGS) entry which is preliminary data.</text>
</comment>
<proteinExistence type="predicted"/>
<sequence length="388" mass="44056">MGEEEVFSIERAIQQHKDEIAAEIKLVSNSIHDINQKTDVILEELRKLRRGRVERALQQHKEETAAQIQLLKDSIHVVDQKTDLILEELQQCMNPIEVEGELIKQHKKETSAQIQLSTDSILAVEQKTDLILEETRQIGIAGEVSSSSVSTLMALLERGSPSSVPLEGMFLAPRKDMAGLAPEGLQFNAQPELVNADGHDSYESFKAMGLGKQKLRLGKEKLPRDVTFLYTYEKPCRRILPYWKRLSESRTRKVCSRDQVECQALVQAPAPTRELAQQIEKVMEALGGDYVGAKVHACLGARNGKVTFRKVSDLIPLAKSRNFYYLQELDINDLLEDLRPVLVPKVCQKKLTTPEGPKKPKKSQFRHEFSRRSKKSRISSSSHFKMYR</sequence>
<feature type="region of interest" description="Disordered" evidence="1">
    <location>
        <begin position="351"/>
        <end position="388"/>
    </location>
</feature>
<evidence type="ECO:0000256" key="1">
    <source>
        <dbReference type="SAM" id="MobiDB-lite"/>
    </source>
</evidence>
<evidence type="ECO:0000313" key="2">
    <source>
        <dbReference type="EMBL" id="KAF5189620.1"/>
    </source>
</evidence>
<organism evidence="2 3">
    <name type="scientific">Thalictrum thalictroides</name>
    <name type="common">Rue-anemone</name>
    <name type="synonym">Anemone thalictroides</name>
    <dbReference type="NCBI Taxonomy" id="46969"/>
    <lineage>
        <taxon>Eukaryota</taxon>
        <taxon>Viridiplantae</taxon>
        <taxon>Streptophyta</taxon>
        <taxon>Embryophyta</taxon>
        <taxon>Tracheophyta</taxon>
        <taxon>Spermatophyta</taxon>
        <taxon>Magnoliopsida</taxon>
        <taxon>Ranunculales</taxon>
        <taxon>Ranunculaceae</taxon>
        <taxon>Thalictroideae</taxon>
        <taxon>Thalictrum</taxon>
    </lineage>
</organism>
<keyword evidence="3" id="KW-1185">Reference proteome</keyword>
<reference evidence="2 3" key="1">
    <citation type="submission" date="2020-06" db="EMBL/GenBank/DDBJ databases">
        <title>Transcriptomic and genomic resources for Thalictrum thalictroides and T. hernandezii: Facilitating candidate gene discovery in an emerging model plant lineage.</title>
        <authorList>
            <person name="Arias T."/>
            <person name="Riano-Pachon D.M."/>
            <person name="Di Stilio V.S."/>
        </authorList>
    </citation>
    <scope>NUCLEOTIDE SEQUENCE [LARGE SCALE GENOMIC DNA]</scope>
    <source>
        <strain evidence="3">cv. WT478/WT964</strain>
        <tissue evidence="2">Leaves</tissue>
    </source>
</reference>
<dbReference type="GO" id="GO:0003743">
    <property type="term" value="F:translation initiation factor activity"/>
    <property type="evidence" value="ECO:0007669"/>
    <property type="project" value="UniProtKB-KW"/>
</dbReference>
<keyword evidence="2" id="KW-0648">Protein biosynthesis</keyword>
<dbReference type="Proteomes" id="UP000554482">
    <property type="component" value="Unassembled WGS sequence"/>
</dbReference>